<dbReference type="GO" id="GO:0006629">
    <property type="term" value="P:lipid metabolic process"/>
    <property type="evidence" value="ECO:0007669"/>
    <property type="project" value="UniProtKB-KW"/>
</dbReference>
<dbReference type="GO" id="GO:0016314">
    <property type="term" value="F:phosphatidylinositol-3,4,5-trisphosphate 3-phosphatase activity"/>
    <property type="evidence" value="ECO:0007669"/>
    <property type="project" value="UniProtKB-EC"/>
</dbReference>
<evidence type="ECO:0000256" key="3">
    <source>
        <dbReference type="ARBA" id="ARBA00007881"/>
    </source>
</evidence>
<dbReference type="InterPro" id="IPR016130">
    <property type="entry name" value="Tyr_Pase_AS"/>
</dbReference>
<feature type="region of interest" description="Disordered" evidence="22">
    <location>
        <begin position="345"/>
        <end position="424"/>
    </location>
</feature>
<evidence type="ECO:0000256" key="19">
    <source>
        <dbReference type="ARBA" id="ARBA00047986"/>
    </source>
</evidence>
<dbReference type="SUPFAM" id="SSF49562">
    <property type="entry name" value="C2 domain (Calcium/lipid-binding domain, CaLB)"/>
    <property type="match status" value="1"/>
</dbReference>
<comment type="caution">
    <text evidence="25">The sequence shown here is derived from an EMBL/GenBank/DDBJ whole genome shotgun (WGS) entry which is preliminary data.</text>
</comment>
<evidence type="ECO:0000256" key="18">
    <source>
        <dbReference type="ARBA" id="ARBA00044309"/>
    </source>
</evidence>
<evidence type="ECO:0000256" key="15">
    <source>
        <dbReference type="ARBA" id="ARBA00043734"/>
    </source>
</evidence>
<dbReference type="SMART" id="SM01326">
    <property type="entry name" value="PTEN_C2"/>
    <property type="match status" value="1"/>
</dbReference>
<dbReference type="AlphaFoldDB" id="A0AAW1R4T5"/>
<keyword evidence="11" id="KW-0966">Cell projection</keyword>
<sequence length="487" mass="53892">MAYLIRRLVSRNKRRFQQNGFDLDLTYVTPRIIAMGFPAEGREGWYRNPVLETKQFLERYHKGSCRVYNLCSERESSAEKLGAEVVRFPMDDHQAPSLQLMLEVCQEIDRYLGESGANVAAVHCKAGKGRTGLVICAYLMYTGMCTSGEEAMDLYSAQRTLDGRGVTVPSQRRYIRYFQDFLHRKALPHVQPLQLQQITISGLSEKALEEMMVVLWVRPWGETAARPYVYLALRQGELTATPQFACGNCEGLPTLTIADASVHLHFPPESEDGTHDAPWLLSGDIKIQVFRGSATSRTSLFYTWFNTSYVDGNPYRVERQQLDKVRKSVQARACISAHFAHVPPFHRLPDPSEGGNGASAALDPARAPHHTGLTDPSTPGACTPANGEGTGAESEPANCHREHDACSAPQRPDSNGSGPEAERRCVVHSGPSESLCLTSDQCGWSRQSSAWPVPPCSCFDVIMCLCLICKIQQGAGQPRGLQCNLEQ</sequence>
<protein>
    <recommendedName>
        <fullName evidence="14">Phosphatidylinositol 3,4,5-trisphosphate 3-phosphatase and dual-specificity protein phosphatase PTEN</fullName>
        <ecNumber evidence="6">3.1.3.16</ecNumber>
        <ecNumber evidence="5">3.1.3.48</ecNumber>
        <ecNumber evidence="4">3.1.3.67</ecNumber>
    </recommendedName>
    <alternativeName>
        <fullName evidence="18">Inositol polyphosphate 3-phosphatase</fullName>
    </alternativeName>
</protein>
<organism evidence="25 26">
    <name type="scientific">[Myrmecia] bisecta</name>
    <dbReference type="NCBI Taxonomy" id="41462"/>
    <lineage>
        <taxon>Eukaryota</taxon>
        <taxon>Viridiplantae</taxon>
        <taxon>Chlorophyta</taxon>
        <taxon>core chlorophytes</taxon>
        <taxon>Trebouxiophyceae</taxon>
        <taxon>Trebouxiales</taxon>
        <taxon>Trebouxiaceae</taxon>
        <taxon>Myrmecia</taxon>
    </lineage>
</organism>
<keyword evidence="26" id="KW-1185">Reference proteome</keyword>
<dbReference type="EC" id="3.1.3.67" evidence="4"/>
<evidence type="ECO:0000256" key="8">
    <source>
        <dbReference type="ARBA" id="ARBA00022801"/>
    </source>
</evidence>
<evidence type="ECO:0000256" key="21">
    <source>
        <dbReference type="ARBA" id="ARBA00051341"/>
    </source>
</evidence>
<feature type="domain" description="Phosphatase tensin-type" evidence="24">
    <location>
        <begin position="14"/>
        <end position="185"/>
    </location>
</feature>
<dbReference type="Pfam" id="PF10409">
    <property type="entry name" value="PTEN_C2"/>
    <property type="match status" value="1"/>
</dbReference>
<dbReference type="InterPro" id="IPR014020">
    <property type="entry name" value="Tensin_C2-dom"/>
</dbReference>
<dbReference type="InterPro" id="IPR035892">
    <property type="entry name" value="C2_domain_sf"/>
</dbReference>
<dbReference type="SMART" id="SM00404">
    <property type="entry name" value="PTPc_motif"/>
    <property type="match status" value="1"/>
</dbReference>
<comment type="catalytic activity">
    <reaction evidence="19">
        <text>O-phospho-L-seryl-[protein] + H2O = L-seryl-[protein] + phosphate</text>
        <dbReference type="Rhea" id="RHEA:20629"/>
        <dbReference type="Rhea" id="RHEA-COMP:9863"/>
        <dbReference type="Rhea" id="RHEA-COMP:11604"/>
        <dbReference type="ChEBI" id="CHEBI:15377"/>
        <dbReference type="ChEBI" id="CHEBI:29999"/>
        <dbReference type="ChEBI" id="CHEBI:43474"/>
        <dbReference type="ChEBI" id="CHEBI:83421"/>
        <dbReference type="EC" id="3.1.3.16"/>
    </reaction>
    <physiologicalReaction direction="left-to-right" evidence="19">
        <dbReference type="Rhea" id="RHEA:20630"/>
    </physiologicalReaction>
</comment>
<dbReference type="PROSITE" id="PS50056">
    <property type="entry name" value="TYR_PHOSPHATASE_2"/>
    <property type="match status" value="1"/>
</dbReference>
<evidence type="ECO:0000256" key="16">
    <source>
        <dbReference type="ARBA" id="ARBA00043760"/>
    </source>
</evidence>
<evidence type="ECO:0000256" key="6">
    <source>
        <dbReference type="ARBA" id="ARBA00013081"/>
    </source>
</evidence>
<evidence type="ECO:0000256" key="5">
    <source>
        <dbReference type="ARBA" id="ARBA00013064"/>
    </source>
</evidence>
<evidence type="ECO:0000256" key="14">
    <source>
        <dbReference type="ARBA" id="ARBA00034338"/>
    </source>
</evidence>
<comment type="catalytic activity">
    <reaction evidence="13">
        <text>1,2-dioctanoyl-sn-glycero-3-phospho-(1D-myo-inositol-3,4,5-trisphosphate) + H2O = 1,2-dioctanoyl-sn-glycero-3-phospho-(1D-myo-inositol-4,5-bisphosphate) + phosphate</text>
        <dbReference type="Rhea" id="RHEA:43552"/>
        <dbReference type="ChEBI" id="CHEBI:15377"/>
        <dbReference type="ChEBI" id="CHEBI:43474"/>
        <dbReference type="ChEBI" id="CHEBI:83416"/>
        <dbReference type="ChEBI" id="CHEBI:83419"/>
    </reaction>
    <physiologicalReaction direction="left-to-right" evidence="13">
        <dbReference type="Rhea" id="RHEA:43553"/>
    </physiologicalReaction>
</comment>
<keyword evidence="7" id="KW-0963">Cytoplasm</keyword>
<comment type="catalytic activity">
    <reaction evidence="20">
        <text>O-phospho-L-threonyl-[protein] + H2O = L-threonyl-[protein] + phosphate</text>
        <dbReference type="Rhea" id="RHEA:47004"/>
        <dbReference type="Rhea" id="RHEA-COMP:11060"/>
        <dbReference type="Rhea" id="RHEA-COMP:11605"/>
        <dbReference type="ChEBI" id="CHEBI:15377"/>
        <dbReference type="ChEBI" id="CHEBI:30013"/>
        <dbReference type="ChEBI" id="CHEBI:43474"/>
        <dbReference type="ChEBI" id="CHEBI:61977"/>
        <dbReference type="EC" id="3.1.3.16"/>
    </reaction>
    <physiologicalReaction direction="left-to-right" evidence="20">
        <dbReference type="Rhea" id="RHEA:47005"/>
    </physiologicalReaction>
</comment>
<evidence type="ECO:0000256" key="1">
    <source>
        <dbReference type="ARBA" id="ARBA00004487"/>
    </source>
</evidence>
<evidence type="ECO:0000256" key="11">
    <source>
        <dbReference type="ARBA" id="ARBA00023273"/>
    </source>
</evidence>
<keyword evidence="8" id="KW-0378">Hydrolase</keyword>
<evidence type="ECO:0000313" key="26">
    <source>
        <dbReference type="Proteomes" id="UP001489004"/>
    </source>
</evidence>
<evidence type="ECO:0000256" key="2">
    <source>
        <dbReference type="ARBA" id="ARBA00004496"/>
    </source>
</evidence>
<dbReference type="Gene3D" id="3.90.190.10">
    <property type="entry name" value="Protein tyrosine phosphatase superfamily"/>
    <property type="match status" value="1"/>
</dbReference>
<keyword evidence="10" id="KW-0443">Lipid metabolism</keyword>
<evidence type="ECO:0000313" key="25">
    <source>
        <dbReference type="EMBL" id="KAK9828776.1"/>
    </source>
</evidence>
<dbReference type="GO" id="GO:0050793">
    <property type="term" value="P:regulation of developmental process"/>
    <property type="evidence" value="ECO:0007669"/>
    <property type="project" value="UniProtKB-ARBA"/>
</dbReference>
<evidence type="ECO:0000259" key="23">
    <source>
        <dbReference type="PROSITE" id="PS50056"/>
    </source>
</evidence>
<reference evidence="25 26" key="1">
    <citation type="journal article" date="2024" name="Nat. Commun.">
        <title>Phylogenomics reveals the evolutionary origins of lichenization in chlorophyte algae.</title>
        <authorList>
            <person name="Puginier C."/>
            <person name="Libourel C."/>
            <person name="Otte J."/>
            <person name="Skaloud P."/>
            <person name="Haon M."/>
            <person name="Grisel S."/>
            <person name="Petersen M."/>
            <person name="Berrin J.G."/>
            <person name="Delaux P.M."/>
            <person name="Dal Grande F."/>
            <person name="Keller J."/>
        </authorList>
    </citation>
    <scope>NUCLEOTIDE SEQUENCE [LARGE SCALE GENOMIC DNA]</scope>
    <source>
        <strain evidence="25 26">SAG 2043</strain>
    </source>
</reference>
<gene>
    <name evidence="25" type="ORF">WJX72_002018</name>
</gene>
<dbReference type="InterPro" id="IPR045101">
    <property type="entry name" value="PTP_PTEN"/>
</dbReference>
<dbReference type="Pfam" id="PF22785">
    <property type="entry name" value="Tc-R-P"/>
    <property type="match status" value="1"/>
</dbReference>
<dbReference type="InterPro" id="IPR029023">
    <property type="entry name" value="Tensin_phosphatase"/>
</dbReference>
<comment type="similarity">
    <text evidence="3">Belongs to the PTEN phosphatase protein family.</text>
</comment>
<comment type="subcellular location">
    <subcellularLocation>
        <location evidence="1">Cell projection</location>
        <location evidence="1">Neuron projection</location>
    </subcellularLocation>
    <subcellularLocation>
        <location evidence="2">Cytoplasm</location>
    </subcellularLocation>
</comment>
<evidence type="ECO:0000256" key="4">
    <source>
        <dbReference type="ARBA" id="ARBA00013015"/>
    </source>
</evidence>
<dbReference type="EMBL" id="JALJOR010000001">
    <property type="protein sequence ID" value="KAK9828776.1"/>
    <property type="molecule type" value="Genomic_DNA"/>
</dbReference>
<evidence type="ECO:0000256" key="22">
    <source>
        <dbReference type="SAM" id="MobiDB-lite"/>
    </source>
</evidence>
<comment type="catalytic activity">
    <reaction evidence="16">
        <text>a 1,2-diacyl-sn-glycero-3-phospho-(1D-myo-inositol-3,4,5-trisphosphate) + H2O = a 1,2-diacyl-sn-glycero-3-phospho-(1D-myo-inositol-4,5-bisphosphate) + phosphate</text>
        <dbReference type="Rhea" id="RHEA:25017"/>
        <dbReference type="ChEBI" id="CHEBI:15377"/>
        <dbReference type="ChEBI" id="CHEBI:43474"/>
        <dbReference type="ChEBI" id="CHEBI:57836"/>
        <dbReference type="ChEBI" id="CHEBI:58456"/>
        <dbReference type="EC" id="3.1.3.67"/>
    </reaction>
    <physiologicalReaction direction="left-to-right" evidence="16">
        <dbReference type="Rhea" id="RHEA:25018"/>
    </physiologicalReaction>
</comment>
<evidence type="ECO:0000256" key="13">
    <source>
        <dbReference type="ARBA" id="ARBA00034268"/>
    </source>
</evidence>
<accession>A0AAW1R4T5</accession>
<dbReference type="EC" id="3.1.3.16" evidence="6"/>
<name>A0AAW1R4T5_9CHLO</name>
<dbReference type="InterPro" id="IPR003595">
    <property type="entry name" value="Tyr_Pase_cat"/>
</dbReference>
<dbReference type="InterPro" id="IPR000387">
    <property type="entry name" value="Tyr_Pase_dom"/>
</dbReference>
<feature type="domain" description="Tyrosine specific protein phosphatases" evidence="23">
    <location>
        <begin position="99"/>
        <end position="173"/>
    </location>
</feature>
<dbReference type="PROSITE" id="PS00383">
    <property type="entry name" value="TYR_PHOSPHATASE_1"/>
    <property type="match status" value="1"/>
</dbReference>
<comment type="catalytic activity">
    <reaction evidence="21">
        <text>O-phospho-L-tyrosyl-[protein] + H2O = L-tyrosyl-[protein] + phosphate</text>
        <dbReference type="Rhea" id="RHEA:10684"/>
        <dbReference type="Rhea" id="RHEA-COMP:10136"/>
        <dbReference type="Rhea" id="RHEA-COMP:20101"/>
        <dbReference type="ChEBI" id="CHEBI:15377"/>
        <dbReference type="ChEBI" id="CHEBI:43474"/>
        <dbReference type="ChEBI" id="CHEBI:46858"/>
        <dbReference type="ChEBI" id="CHEBI:61978"/>
        <dbReference type="EC" id="3.1.3.48"/>
    </reaction>
    <physiologicalReaction direction="left-to-right" evidence="21">
        <dbReference type="Rhea" id="RHEA:10685"/>
    </physiologicalReaction>
</comment>
<evidence type="ECO:0000256" key="12">
    <source>
        <dbReference type="ARBA" id="ARBA00034256"/>
    </source>
</evidence>
<evidence type="ECO:0000256" key="17">
    <source>
        <dbReference type="ARBA" id="ARBA00043762"/>
    </source>
</evidence>
<dbReference type="SUPFAM" id="SSF52799">
    <property type="entry name" value="(Phosphotyrosine protein) phosphatases II"/>
    <property type="match status" value="1"/>
</dbReference>
<proteinExistence type="inferred from homology"/>
<evidence type="ECO:0000256" key="20">
    <source>
        <dbReference type="ARBA" id="ARBA00048832"/>
    </source>
</evidence>
<dbReference type="GO" id="GO:0004725">
    <property type="term" value="F:protein tyrosine phosphatase activity"/>
    <property type="evidence" value="ECO:0007669"/>
    <property type="project" value="UniProtKB-EC"/>
</dbReference>
<dbReference type="PANTHER" id="PTHR12305:SF81">
    <property type="entry name" value="PHOSPHATIDYLINOSITOL 3,4,5-TRISPHOSPHATE 3-PHOSPHATASE AND DUAL-SPECIFICITY PROTEIN PHOSPHATASE PTEN"/>
    <property type="match status" value="1"/>
</dbReference>
<comment type="catalytic activity">
    <reaction evidence="17">
        <text>1D-myo-inositol 1,3,4,5,6-pentakisphosphate + H2O = 1D-myo-inositol 1,4,5,6-tetrakisphosphate + phosphate</text>
        <dbReference type="Rhea" id="RHEA:77143"/>
        <dbReference type="ChEBI" id="CHEBI:15377"/>
        <dbReference type="ChEBI" id="CHEBI:43474"/>
        <dbReference type="ChEBI" id="CHEBI:57627"/>
        <dbReference type="ChEBI" id="CHEBI:57733"/>
    </reaction>
    <physiologicalReaction direction="left-to-right" evidence="17">
        <dbReference type="Rhea" id="RHEA:77144"/>
    </physiologicalReaction>
</comment>
<dbReference type="GO" id="GO:0042995">
    <property type="term" value="C:cell projection"/>
    <property type="evidence" value="ECO:0007669"/>
    <property type="project" value="UniProtKB-ARBA"/>
</dbReference>
<comment type="catalytic activity">
    <reaction evidence="12">
        <text>1,2-dihexadecanoyl-sn-glycero-3-phospho-(1D-myo-inositol-3,4,5-trisphosphate) + H2O = 1,2-dihexadecanoyl-sn-glycero-3-phospho-(1D-myo-inositol-4,5-bisphosphate) + phosphate</text>
        <dbReference type="Rhea" id="RHEA:43560"/>
        <dbReference type="ChEBI" id="CHEBI:15377"/>
        <dbReference type="ChEBI" id="CHEBI:43474"/>
        <dbReference type="ChEBI" id="CHEBI:83420"/>
        <dbReference type="ChEBI" id="CHEBI:83423"/>
    </reaction>
    <physiologicalReaction direction="left-to-right" evidence="12">
        <dbReference type="Rhea" id="RHEA:43561"/>
    </physiologicalReaction>
</comment>
<dbReference type="InterPro" id="IPR051281">
    <property type="entry name" value="Dual-spec_lipid-protein_phosph"/>
</dbReference>
<dbReference type="PROSITE" id="PS51181">
    <property type="entry name" value="PPASE_TENSIN"/>
    <property type="match status" value="1"/>
</dbReference>
<dbReference type="EC" id="3.1.3.48" evidence="5"/>
<dbReference type="Proteomes" id="UP001489004">
    <property type="component" value="Unassembled WGS sequence"/>
</dbReference>
<comment type="catalytic activity">
    <reaction evidence="15">
        <text>1D-myo-inositol 1,3,4,5-tetrakisphosphate + H2O = 1D-myo-inositol 1,4,5-trisphosphate + phosphate</text>
        <dbReference type="Rhea" id="RHEA:77155"/>
        <dbReference type="ChEBI" id="CHEBI:15377"/>
        <dbReference type="ChEBI" id="CHEBI:43474"/>
        <dbReference type="ChEBI" id="CHEBI:57895"/>
        <dbReference type="ChEBI" id="CHEBI:203600"/>
    </reaction>
    <physiologicalReaction direction="left-to-right" evidence="15">
        <dbReference type="Rhea" id="RHEA:77156"/>
    </physiologicalReaction>
</comment>
<dbReference type="CDD" id="cd14509">
    <property type="entry name" value="PTP_PTEN"/>
    <property type="match status" value="1"/>
</dbReference>
<dbReference type="GO" id="GO:0005829">
    <property type="term" value="C:cytosol"/>
    <property type="evidence" value="ECO:0007669"/>
    <property type="project" value="TreeGrafter"/>
</dbReference>
<dbReference type="PANTHER" id="PTHR12305">
    <property type="entry name" value="PHOSPHATASE WITH HOMOLOGY TO TENSIN"/>
    <property type="match status" value="1"/>
</dbReference>
<evidence type="ECO:0000259" key="24">
    <source>
        <dbReference type="PROSITE" id="PS51181"/>
    </source>
</evidence>
<dbReference type="Gene3D" id="2.60.40.1110">
    <property type="match status" value="1"/>
</dbReference>
<dbReference type="GO" id="GO:0004722">
    <property type="term" value="F:protein serine/threonine phosphatase activity"/>
    <property type="evidence" value="ECO:0007669"/>
    <property type="project" value="UniProtKB-EC"/>
</dbReference>
<evidence type="ECO:0000256" key="7">
    <source>
        <dbReference type="ARBA" id="ARBA00022490"/>
    </source>
</evidence>
<evidence type="ECO:0000256" key="10">
    <source>
        <dbReference type="ARBA" id="ARBA00023098"/>
    </source>
</evidence>
<dbReference type="InterPro" id="IPR029021">
    <property type="entry name" value="Prot-tyrosine_phosphatase-like"/>
</dbReference>
<keyword evidence="9" id="KW-0904">Protein phosphatase</keyword>
<evidence type="ECO:0000256" key="9">
    <source>
        <dbReference type="ARBA" id="ARBA00022912"/>
    </source>
</evidence>